<name>T1JG97_STRMM</name>
<dbReference type="PhylomeDB" id="T1JG97"/>
<evidence type="ECO:0000256" key="7">
    <source>
        <dbReference type="ARBA" id="ARBA00022801"/>
    </source>
</evidence>
<proteinExistence type="predicted"/>
<keyword evidence="3" id="KW-1003">Cell membrane</keyword>
<dbReference type="EC" id="3.1.1.116" evidence="14"/>
<evidence type="ECO:0000256" key="1">
    <source>
        <dbReference type="ARBA" id="ARBA00001913"/>
    </source>
</evidence>
<dbReference type="SUPFAM" id="SSF53474">
    <property type="entry name" value="alpha/beta-Hydrolases"/>
    <property type="match status" value="1"/>
</dbReference>
<evidence type="ECO:0000256" key="9">
    <source>
        <dbReference type="ARBA" id="ARBA00022963"/>
    </source>
</evidence>
<comment type="cofactor">
    <cofactor evidence="1">
        <name>Ca(2+)</name>
        <dbReference type="ChEBI" id="CHEBI:29108"/>
    </cofactor>
</comment>
<dbReference type="EnsemblMetazoa" id="SMAR012868-RA">
    <property type="protein sequence ID" value="SMAR012868-PA"/>
    <property type="gene ID" value="SMAR012868"/>
</dbReference>
<evidence type="ECO:0000256" key="3">
    <source>
        <dbReference type="ARBA" id="ARBA00022475"/>
    </source>
</evidence>
<dbReference type="GO" id="GO:0005886">
    <property type="term" value="C:plasma membrane"/>
    <property type="evidence" value="ECO:0007669"/>
    <property type="project" value="UniProtKB-SubCell"/>
</dbReference>
<evidence type="ECO:0000256" key="14">
    <source>
        <dbReference type="ARBA" id="ARBA00026104"/>
    </source>
</evidence>
<dbReference type="Pfam" id="PF01764">
    <property type="entry name" value="Lipase_3"/>
    <property type="match status" value="1"/>
</dbReference>
<feature type="transmembrane region" description="Helical" evidence="15">
    <location>
        <begin position="101"/>
        <end position="125"/>
    </location>
</feature>
<dbReference type="GO" id="GO:0022008">
    <property type="term" value="P:neurogenesis"/>
    <property type="evidence" value="ECO:0007669"/>
    <property type="project" value="TreeGrafter"/>
</dbReference>
<organism evidence="17 18">
    <name type="scientific">Strigamia maritima</name>
    <name type="common">European centipede</name>
    <name type="synonym">Geophilus maritimus</name>
    <dbReference type="NCBI Taxonomy" id="126957"/>
    <lineage>
        <taxon>Eukaryota</taxon>
        <taxon>Metazoa</taxon>
        <taxon>Ecdysozoa</taxon>
        <taxon>Arthropoda</taxon>
        <taxon>Myriapoda</taxon>
        <taxon>Chilopoda</taxon>
        <taxon>Pleurostigmophora</taxon>
        <taxon>Geophilomorpha</taxon>
        <taxon>Linotaeniidae</taxon>
        <taxon>Strigamia</taxon>
    </lineage>
</organism>
<feature type="domain" description="Fungal lipase-type" evidence="16">
    <location>
        <begin position="353"/>
        <end position="486"/>
    </location>
</feature>
<dbReference type="OMA" id="ITECKET"/>
<feature type="transmembrane region" description="Helical" evidence="15">
    <location>
        <begin position="69"/>
        <end position="89"/>
    </location>
</feature>
<keyword evidence="4" id="KW-0597">Phosphoprotein</keyword>
<keyword evidence="5 15" id="KW-0812">Transmembrane</keyword>
<keyword evidence="6" id="KW-0479">Metal-binding</keyword>
<comment type="catalytic activity">
    <reaction evidence="13">
        <text>a 1,2-diacyl-sn-glycerol + H2O = a 2-acylglycerol + a fatty acid + H(+)</text>
        <dbReference type="Rhea" id="RHEA:33275"/>
        <dbReference type="ChEBI" id="CHEBI:15377"/>
        <dbReference type="ChEBI" id="CHEBI:15378"/>
        <dbReference type="ChEBI" id="CHEBI:17389"/>
        <dbReference type="ChEBI" id="CHEBI:17815"/>
        <dbReference type="ChEBI" id="CHEBI:28868"/>
        <dbReference type="EC" id="3.1.1.116"/>
    </reaction>
    <physiologicalReaction direction="left-to-right" evidence="13">
        <dbReference type="Rhea" id="RHEA:33276"/>
    </physiologicalReaction>
</comment>
<dbReference type="AlphaFoldDB" id="T1JG97"/>
<dbReference type="PANTHER" id="PTHR45792">
    <property type="entry name" value="DIACYLGLYCEROL LIPASE HOMOLOG-RELATED"/>
    <property type="match status" value="1"/>
</dbReference>
<dbReference type="eggNOG" id="KOG2088">
    <property type="taxonomic scope" value="Eukaryota"/>
</dbReference>
<evidence type="ECO:0000256" key="6">
    <source>
        <dbReference type="ARBA" id="ARBA00022723"/>
    </source>
</evidence>
<keyword evidence="11" id="KW-0443">Lipid metabolism</keyword>
<keyword evidence="18" id="KW-1185">Reference proteome</keyword>
<evidence type="ECO:0000256" key="10">
    <source>
        <dbReference type="ARBA" id="ARBA00022989"/>
    </source>
</evidence>
<dbReference type="GO" id="GO:0004806">
    <property type="term" value="F:triacylglycerol lipase activity"/>
    <property type="evidence" value="ECO:0007669"/>
    <property type="project" value="TreeGrafter"/>
</dbReference>
<reference evidence="17" key="2">
    <citation type="submission" date="2015-02" db="UniProtKB">
        <authorList>
            <consortium name="EnsemblMetazoa"/>
        </authorList>
    </citation>
    <scope>IDENTIFICATION</scope>
</reference>
<evidence type="ECO:0000256" key="8">
    <source>
        <dbReference type="ARBA" id="ARBA00022837"/>
    </source>
</evidence>
<dbReference type="GO" id="GO:0005737">
    <property type="term" value="C:cytoplasm"/>
    <property type="evidence" value="ECO:0007669"/>
    <property type="project" value="TreeGrafter"/>
</dbReference>
<evidence type="ECO:0000256" key="2">
    <source>
        <dbReference type="ARBA" id="ARBA00004651"/>
    </source>
</evidence>
<evidence type="ECO:0000256" key="4">
    <source>
        <dbReference type="ARBA" id="ARBA00022553"/>
    </source>
</evidence>
<comment type="subcellular location">
    <subcellularLocation>
        <location evidence="2">Cell membrane</location>
        <topology evidence="2">Multi-pass membrane protein</topology>
    </subcellularLocation>
</comment>
<reference evidence="18" key="1">
    <citation type="submission" date="2011-05" db="EMBL/GenBank/DDBJ databases">
        <authorList>
            <person name="Richards S.R."/>
            <person name="Qu J."/>
            <person name="Jiang H."/>
            <person name="Jhangiani S.N."/>
            <person name="Agravi P."/>
            <person name="Goodspeed R."/>
            <person name="Gross S."/>
            <person name="Mandapat C."/>
            <person name="Jackson L."/>
            <person name="Mathew T."/>
            <person name="Pu L."/>
            <person name="Thornton R."/>
            <person name="Saada N."/>
            <person name="Wilczek-Boney K.B."/>
            <person name="Lee S."/>
            <person name="Kovar C."/>
            <person name="Wu Y."/>
            <person name="Scherer S.E."/>
            <person name="Worley K.C."/>
            <person name="Muzny D.M."/>
            <person name="Gibbs R."/>
        </authorList>
    </citation>
    <scope>NUCLEOTIDE SEQUENCE</scope>
    <source>
        <strain evidence="18">Brora</strain>
    </source>
</reference>
<evidence type="ECO:0000313" key="18">
    <source>
        <dbReference type="Proteomes" id="UP000014500"/>
    </source>
</evidence>
<dbReference type="InterPro" id="IPR052214">
    <property type="entry name" value="DAG_Lipase-Related"/>
</dbReference>
<keyword evidence="8" id="KW-0106">Calcium</keyword>
<evidence type="ECO:0000256" key="5">
    <source>
        <dbReference type="ARBA" id="ARBA00022692"/>
    </source>
</evidence>
<dbReference type="HOGENOM" id="CLU_008300_2_1_1"/>
<dbReference type="GO" id="GO:0046340">
    <property type="term" value="P:diacylglycerol catabolic process"/>
    <property type="evidence" value="ECO:0007669"/>
    <property type="project" value="TreeGrafter"/>
</dbReference>
<evidence type="ECO:0000313" key="17">
    <source>
        <dbReference type="EnsemblMetazoa" id="SMAR012868-PA"/>
    </source>
</evidence>
<accession>T1JG97</accession>
<dbReference type="InterPro" id="IPR029058">
    <property type="entry name" value="AB_hydrolase_fold"/>
</dbReference>
<evidence type="ECO:0000259" key="16">
    <source>
        <dbReference type="Pfam" id="PF01764"/>
    </source>
</evidence>
<dbReference type="EMBL" id="JH432197">
    <property type="status" value="NOT_ANNOTATED_CDS"/>
    <property type="molecule type" value="Genomic_DNA"/>
</dbReference>
<dbReference type="GO" id="GO:0046872">
    <property type="term" value="F:metal ion binding"/>
    <property type="evidence" value="ECO:0007669"/>
    <property type="project" value="UniProtKB-KW"/>
</dbReference>
<evidence type="ECO:0000256" key="11">
    <source>
        <dbReference type="ARBA" id="ARBA00023098"/>
    </source>
</evidence>
<evidence type="ECO:0000256" key="15">
    <source>
        <dbReference type="SAM" id="Phobius"/>
    </source>
</evidence>
<dbReference type="Proteomes" id="UP000014500">
    <property type="component" value="Unassembled WGS sequence"/>
</dbReference>
<keyword evidence="9" id="KW-0442">Lipid degradation</keyword>
<evidence type="ECO:0000256" key="12">
    <source>
        <dbReference type="ARBA" id="ARBA00023136"/>
    </source>
</evidence>
<dbReference type="InterPro" id="IPR002921">
    <property type="entry name" value="Fungal_lipase-type"/>
</dbReference>
<protein>
    <recommendedName>
        <fullName evidence="14">sn-1-specific diacylglycerol lipase</fullName>
        <ecNumber evidence="14">3.1.1.116</ecNumber>
    </recommendedName>
</protein>
<dbReference type="CDD" id="cd00519">
    <property type="entry name" value="Lipase_3"/>
    <property type="match status" value="1"/>
</dbReference>
<keyword evidence="12 15" id="KW-0472">Membrane</keyword>
<dbReference type="GO" id="GO:0019369">
    <property type="term" value="P:arachidonate metabolic process"/>
    <property type="evidence" value="ECO:0007669"/>
    <property type="project" value="TreeGrafter"/>
</dbReference>
<sequence>MIAIIIVYELHHGFLSTCQKGRELNIYLIGVIVVLLLVILLNFIIFLISMKGTIMNTEPRRHMSKALTFRSLIICPEISWNLYGTYLAFAAQSNCPTDVLVTIKVTVICGWILFWGLLFATAIIFDPLGNEMYNKRNYDAVSQNAADERRVFEAQGGWAHKVWERRLQTCFCCCIGDEESQEVYSILARQLSSFFQDVDLVPSDIAAGLVLLHQQEKNSLAHQNFAVVSQQPNKYGNAQFTAEEKPLSWQPWMTPELTAHYMKFAAASYGWPAHIYSNCSSGLCQLYKNITCCASFRRPTNYITDDNCCRCHIAALTQMTGLTEDDLTYVSFQNRIYQVPFFVAIDHQTCAVVIAIRGTMSARDALTDLTIDCEPLNIPDLPITLGAHKGMLCAARYVEKRLRESNALNDALSLYPSFNVVVTGHSLGAGTAAVLALLLRPMYPGLRCFTFSPPGALLNRETAQFSEEFILSVVVGYDLVPRLSYATMDELKRRLMRALYACHSPKFRILINECFDCCFGFGAQYEWSTASTPGQSNPLLTETSGGHQNTTYESLSEIVHTSPLTRVPYMYLPGLIMHFEVEDTEDKQDPIYKVSWADPEHFNRIIVMPNMVFDHDPFIVLHALQTFVAQTENQFDTTNRTV</sequence>
<keyword evidence="10 15" id="KW-1133">Transmembrane helix</keyword>
<dbReference type="PANTHER" id="PTHR45792:SF2">
    <property type="entry name" value="DIACYLGLYCEROL LIPASE-BETA"/>
    <property type="match status" value="1"/>
</dbReference>
<dbReference type="Gene3D" id="3.40.50.1820">
    <property type="entry name" value="alpha/beta hydrolase"/>
    <property type="match status" value="1"/>
</dbReference>
<evidence type="ECO:0000256" key="13">
    <source>
        <dbReference type="ARBA" id="ARBA00024531"/>
    </source>
</evidence>
<keyword evidence="7" id="KW-0378">Hydrolase</keyword>
<feature type="transmembrane region" description="Helical" evidence="15">
    <location>
        <begin position="26"/>
        <end position="48"/>
    </location>
</feature>